<dbReference type="AlphaFoldDB" id="A0A8J2K3B7"/>
<keyword evidence="2" id="KW-1185">Reference proteome</keyword>
<comment type="caution">
    <text evidence="1">The sequence shown here is derived from an EMBL/GenBank/DDBJ whole genome shotgun (WGS) entry which is preliminary data.</text>
</comment>
<dbReference type="Proteomes" id="UP000708208">
    <property type="component" value="Unassembled WGS sequence"/>
</dbReference>
<organism evidence="1 2">
    <name type="scientific">Allacma fusca</name>
    <dbReference type="NCBI Taxonomy" id="39272"/>
    <lineage>
        <taxon>Eukaryota</taxon>
        <taxon>Metazoa</taxon>
        <taxon>Ecdysozoa</taxon>
        <taxon>Arthropoda</taxon>
        <taxon>Hexapoda</taxon>
        <taxon>Collembola</taxon>
        <taxon>Symphypleona</taxon>
        <taxon>Sminthuridae</taxon>
        <taxon>Allacma</taxon>
    </lineage>
</organism>
<gene>
    <name evidence="1" type="ORF">AFUS01_LOCUS19922</name>
</gene>
<dbReference type="EMBL" id="CAJVCH010210290">
    <property type="protein sequence ID" value="CAG7731322.1"/>
    <property type="molecule type" value="Genomic_DNA"/>
</dbReference>
<sequence>SVVQEEIDRRIRRIRNLFKKLAK</sequence>
<accession>A0A8J2K3B7</accession>
<evidence type="ECO:0000313" key="2">
    <source>
        <dbReference type="Proteomes" id="UP000708208"/>
    </source>
</evidence>
<feature type="non-terminal residue" evidence="1">
    <location>
        <position position="1"/>
    </location>
</feature>
<reference evidence="1" key="1">
    <citation type="submission" date="2021-06" db="EMBL/GenBank/DDBJ databases">
        <authorList>
            <person name="Hodson N. C."/>
            <person name="Mongue J. A."/>
            <person name="Jaron S. K."/>
        </authorList>
    </citation>
    <scope>NUCLEOTIDE SEQUENCE</scope>
</reference>
<evidence type="ECO:0000313" key="1">
    <source>
        <dbReference type="EMBL" id="CAG7731322.1"/>
    </source>
</evidence>
<name>A0A8J2K3B7_9HEXA</name>
<proteinExistence type="predicted"/>
<protein>
    <submittedName>
        <fullName evidence="1">Uncharacterized protein</fullName>
    </submittedName>
</protein>